<protein>
    <recommendedName>
        <fullName evidence="9 10">Protein translocase subunit SecY</fullName>
    </recommendedName>
</protein>
<reference evidence="14" key="1">
    <citation type="submission" date="2020-10" db="EMBL/GenBank/DDBJ databases">
        <authorList>
            <person name="Gilroy R."/>
        </authorList>
    </citation>
    <scope>NUCLEOTIDE SEQUENCE</scope>
    <source>
        <strain evidence="14">CHK186-9395</strain>
    </source>
</reference>
<feature type="transmembrane region" description="Helical" evidence="10">
    <location>
        <begin position="212"/>
        <end position="236"/>
    </location>
</feature>
<dbReference type="InterPro" id="IPR030659">
    <property type="entry name" value="SecY_CS"/>
</dbReference>
<evidence type="ECO:0000313" key="14">
    <source>
        <dbReference type="EMBL" id="HIV00967.1"/>
    </source>
</evidence>
<keyword evidence="8 10" id="KW-0472">Membrane</keyword>
<dbReference type="GO" id="GO:0006605">
    <property type="term" value="P:protein targeting"/>
    <property type="evidence" value="ECO:0007669"/>
    <property type="project" value="UniProtKB-UniRule"/>
</dbReference>
<dbReference type="NCBIfam" id="TIGR00967">
    <property type="entry name" value="3a0501s007"/>
    <property type="match status" value="1"/>
</dbReference>
<evidence type="ECO:0000313" key="15">
    <source>
        <dbReference type="Proteomes" id="UP000886861"/>
    </source>
</evidence>
<dbReference type="PIRSF" id="PIRSF004557">
    <property type="entry name" value="SecY"/>
    <property type="match status" value="1"/>
</dbReference>
<keyword evidence="4 10" id="KW-0812">Transmembrane</keyword>
<comment type="caution">
    <text evidence="14">The sequence shown here is derived from an EMBL/GenBank/DDBJ whole genome shotgun (WGS) entry which is preliminary data.</text>
</comment>
<dbReference type="HAMAP" id="MF_01465">
    <property type="entry name" value="SecY"/>
    <property type="match status" value="1"/>
</dbReference>
<keyword evidence="10" id="KW-1003">Cell membrane</keyword>
<dbReference type="PROSITE" id="PS00756">
    <property type="entry name" value="SECY_2"/>
    <property type="match status" value="1"/>
</dbReference>
<evidence type="ECO:0000256" key="13">
    <source>
        <dbReference type="RuleBase" id="RU004349"/>
    </source>
</evidence>
<dbReference type="PANTHER" id="PTHR10906">
    <property type="entry name" value="SECY/SEC61-ALPHA FAMILY MEMBER"/>
    <property type="match status" value="1"/>
</dbReference>
<dbReference type="GO" id="GO:0005886">
    <property type="term" value="C:plasma membrane"/>
    <property type="evidence" value="ECO:0007669"/>
    <property type="project" value="UniProtKB-SubCell"/>
</dbReference>
<evidence type="ECO:0000256" key="1">
    <source>
        <dbReference type="ARBA" id="ARBA00004141"/>
    </source>
</evidence>
<feature type="transmembrane region" description="Helical" evidence="10">
    <location>
        <begin position="396"/>
        <end position="416"/>
    </location>
</feature>
<dbReference type="GO" id="GO:0043952">
    <property type="term" value="P:protein transport by the Sec complex"/>
    <property type="evidence" value="ECO:0007669"/>
    <property type="project" value="UniProtKB-UniRule"/>
</dbReference>
<feature type="transmembrane region" description="Helical" evidence="10">
    <location>
        <begin position="75"/>
        <end position="95"/>
    </location>
</feature>
<dbReference type="SUPFAM" id="SSF103491">
    <property type="entry name" value="Preprotein translocase SecY subunit"/>
    <property type="match status" value="1"/>
</dbReference>
<dbReference type="PROSITE" id="PS00755">
    <property type="entry name" value="SECY_1"/>
    <property type="match status" value="1"/>
</dbReference>
<comment type="function">
    <text evidence="10 11">The central subunit of the protein translocation channel SecYEG. Consists of two halves formed by TMs 1-5 and 6-10. These two domains form a lateral gate at the front which open onto the bilayer between TMs 2 and 7, and are clamped together by SecE at the back. The channel is closed by both a pore ring composed of hydrophobic SecY resides and a short helix (helix 2A) on the extracellular side of the membrane which forms a plug. The plug probably moves laterally to allow the channel to open. The ring and the pore may move independently.</text>
</comment>
<evidence type="ECO:0000256" key="11">
    <source>
        <dbReference type="RuleBase" id="RU000537"/>
    </source>
</evidence>
<dbReference type="GO" id="GO:0065002">
    <property type="term" value="P:intracellular protein transmembrane transport"/>
    <property type="evidence" value="ECO:0007669"/>
    <property type="project" value="UniProtKB-UniRule"/>
</dbReference>
<keyword evidence="3 10" id="KW-0813">Transport</keyword>
<comment type="similarity">
    <text evidence="2 10 13">Belongs to the SecY/SEC61-alpha family.</text>
</comment>
<name>A0A9D1NE68_9FIRM</name>
<evidence type="ECO:0000256" key="8">
    <source>
        <dbReference type="ARBA" id="ARBA00023136"/>
    </source>
</evidence>
<evidence type="ECO:0000256" key="9">
    <source>
        <dbReference type="ARBA" id="ARBA00039733"/>
    </source>
</evidence>
<dbReference type="PRINTS" id="PR00303">
    <property type="entry name" value="SECYTRNLCASE"/>
</dbReference>
<keyword evidence="5 10" id="KW-0653">Protein transport</keyword>
<feature type="transmembrane region" description="Helical" evidence="10">
    <location>
        <begin position="149"/>
        <end position="170"/>
    </location>
</feature>
<organism evidence="14 15">
    <name type="scientific">Candidatus Caccopulliclostridium gallistercoris</name>
    <dbReference type="NCBI Taxonomy" id="2840719"/>
    <lineage>
        <taxon>Bacteria</taxon>
        <taxon>Bacillati</taxon>
        <taxon>Bacillota</taxon>
        <taxon>Clostridia</taxon>
        <taxon>Candidatus Caccopulliclostridium</taxon>
    </lineage>
</organism>
<dbReference type="Proteomes" id="UP000886861">
    <property type="component" value="Unassembled WGS sequence"/>
</dbReference>
<evidence type="ECO:0000256" key="2">
    <source>
        <dbReference type="ARBA" id="ARBA00005751"/>
    </source>
</evidence>
<reference evidence="14" key="2">
    <citation type="journal article" date="2021" name="PeerJ">
        <title>Extensive microbial diversity within the chicken gut microbiome revealed by metagenomics and culture.</title>
        <authorList>
            <person name="Gilroy R."/>
            <person name="Ravi A."/>
            <person name="Getino M."/>
            <person name="Pursley I."/>
            <person name="Horton D.L."/>
            <person name="Alikhan N.F."/>
            <person name="Baker D."/>
            <person name="Gharbi K."/>
            <person name="Hall N."/>
            <person name="Watson M."/>
            <person name="Adriaenssens E.M."/>
            <person name="Foster-Nyarko E."/>
            <person name="Jarju S."/>
            <person name="Secka A."/>
            <person name="Antonio M."/>
            <person name="Oren A."/>
            <person name="Chaudhuri R.R."/>
            <person name="La Ragione R."/>
            <person name="Hildebrand F."/>
            <person name="Pallen M.J."/>
        </authorList>
    </citation>
    <scope>NUCLEOTIDE SEQUENCE</scope>
    <source>
        <strain evidence="14">CHK186-9395</strain>
    </source>
</reference>
<feature type="transmembrane region" description="Helical" evidence="10">
    <location>
        <begin position="365"/>
        <end position="384"/>
    </location>
</feature>
<evidence type="ECO:0000256" key="6">
    <source>
        <dbReference type="ARBA" id="ARBA00022989"/>
    </source>
</evidence>
<dbReference type="InterPro" id="IPR002208">
    <property type="entry name" value="SecY/SEC61-alpha"/>
</dbReference>
<dbReference type="Pfam" id="PF00344">
    <property type="entry name" value="SecY"/>
    <property type="match status" value="1"/>
</dbReference>
<dbReference type="InterPro" id="IPR023201">
    <property type="entry name" value="SecY_dom_sf"/>
</dbReference>
<keyword evidence="6 10" id="KW-1133">Transmembrane helix</keyword>
<dbReference type="AlphaFoldDB" id="A0A9D1NE68"/>
<feature type="transmembrane region" description="Helical" evidence="10">
    <location>
        <begin position="304"/>
        <end position="324"/>
    </location>
</feature>
<comment type="caution">
    <text evidence="10">Lacks conserved residue(s) required for the propagation of feature annotation.</text>
</comment>
<gene>
    <name evidence="10 14" type="primary">secY</name>
    <name evidence="14" type="ORF">IAA62_00170</name>
</gene>
<keyword evidence="7 10" id="KW-0811">Translocation</keyword>
<evidence type="ECO:0000256" key="5">
    <source>
        <dbReference type="ARBA" id="ARBA00022927"/>
    </source>
</evidence>
<evidence type="ECO:0000256" key="7">
    <source>
        <dbReference type="ARBA" id="ARBA00023010"/>
    </source>
</evidence>
<dbReference type="Gene3D" id="1.10.3370.10">
    <property type="entry name" value="SecY subunit domain"/>
    <property type="match status" value="1"/>
</dbReference>
<comment type="subcellular location">
    <subcellularLocation>
        <location evidence="10">Cell membrane</location>
        <topology evidence="10">Multi-pass membrane protein</topology>
    </subcellularLocation>
    <subcellularLocation>
        <location evidence="1 12">Membrane</location>
        <topology evidence="1 12">Multi-pass membrane protein</topology>
    </subcellularLocation>
</comment>
<feature type="transmembrane region" description="Helical" evidence="10">
    <location>
        <begin position="182"/>
        <end position="200"/>
    </location>
</feature>
<dbReference type="FunFam" id="1.10.3370.10:FF:000001">
    <property type="entry name" value="Preprotein translocase subunit SecY"/>
    <property type="match status" value="1"/>
</dbReference>
<dbReference type="InterPro" id="IPR026593">
    <property type="entry name" value="SecY"/>
</dbReference>
<proteinExistence type="inferred from homology"/>
<comment type="subunit">
    <text evidence="10">Component of the Sec protein translocase complex. Heterotrimer consisting of SecY, SecE and SecG subunits. The heterotrimers can form oligomers, although 1 heterotrimer is thought to be able to translocate proteins. Interacts with the ribosome. Interacts with SecDF, and other proteins may be involved. Interacts with SecA.</text>
</comment>
<feature type="transmembrane region" description="Helical" evidence="10">
    <location>
        <begin position="116"/>
        <end position="137"/>
    </location>
</feature>
<sequence>MFKTIANAFKVKEVRNKILLTLLLLFIFRVGCWIPLPGIDISVFSQTASENQFLGLLSSISGGALANGSILALGVSPYISASIIIQLLTVAIPALERLSKEGGDEGRKKINLYTRIAALILSAAQAIGIVVAFSGNLNASTALWAGAPTWLMGTIIVLILMAGGMFTVWLGERITDLGIGNGMSLLIFVGILSSAGSALLTAFTEVANDINYLWNILIFIAALLLVFALIVFVDLAERRVPVQYAKQIKGRKMYGGQSTYIPIRVNGSGVMPIIFASALLTFPQLLISIFWPDALEWYTTWLGAGSWIYIVLTALLILFFAYFYSKITFNPDDVSRRIQQNGGFIPGIRAGKQTSEYLGRISNRITLFGAIFLAFIALVPSLVFKGIGGTGSIDTLLVNAFSTTGLMIVVSVALELDKQLDAQMLMRNYKGFLK</sequence>
<dbReference type="EMBL" id="DVOJ01000001">
    <property type="protein sequence ID" value="HIV00967.1"/>
    <property type="molecule type" value="Genomic_DNA"/>
</dbReference>
<feature type="transmembrane region" description="Helical" evidence="10">
    <location>
        <begin position="270"/>
        <end position="292"/>
    </location>
</feature>
<evidence type="ECO:0000256" key="3">
    <source>
        <dbReference type="ARBA" id="ARBA00022448"/>
    </source>
</evidence>
<accession>A0A9D1NE68</accession>
<evidence type="ECO:0000256" key="10">
    <source>
        <dbReference type="HAMAP-Rule" id="MF_01465"/>
    </source>
</evidence>
<evidence type="ECO:0000256" key="4">
    <source>
        <dbReference type="ARBA" id="ARBA00022692"/>
    </source>
</evidence>
<evidence type="ECO:0000256" key="12">
    <source>
        <dbReference type="RuleBase" id="RU003484"/>
    </source>
</evidence>